<evidence type="ECO:0000313" key="3">
    <source>
        <dbReference type="EMBL" id="CAI2364575.1"/>
    </source>
</evidence>
<dbReference type="CDD" id="cd00038">
    <property type="entry name" value="CAP_ED"/>
    <property type="match status" value="1"/>
</dbReference>
<proteinExistence type="predicted"/>
<feature type="region of interest" description="Disordered" evidence="1">
    <location>
        <begin position="293"/>
        <end position="345"/>
    </location>
</feature>
<dbReference type="InterPro" id="IPR000595">
    <property type="entry name" value="cNMP-bd_dom"/>
</dbReference>
<dbReference type="Proteomes" id="UP001295684">
    <property type="component" value="Unassembled WGS sequence"/>
</dbReference>
<feature type="domain" description="Cyclic nucleotide-binding" evidence="2">
    <location>
        <begin position="6"/>
        <end position="56"/>
    </location>
</feature>
<protein>
    <recommendedName>
        <fullName evidence="2">Cyclic nucleotide-binding domain-containing protein</fullName>
    </recommendedName>
</protein>
<dbReference type="EMBL" id="CAMPGE010005730">
    <property type="protein sequence ID" value="CAI2364575.1"/>
    <property type="molecule type" value="Genomic_DNA"/>
</dbReference>
<gene>
    <name evidence="3" type="ORF">ECRASSUSDP1_LOCUS5920</name>
</gene>
<evidence type="ECO:0000313" key="4">
    <source>
        <dbReference type="Proteomes" id="UP001295684"/>
    </source>
</evidence>
<dbReference type="PROSITE" id="PS50042">
    <property type="entry name" value="CNMP_BINDING_3"/>
    <property type="match status" value="1"/>
</dbReference>
<sequence length="486" mass="56740">MRSLPLFKGWTLTALNKLLNHVEILNFINKQTIISEGDKANHFYIVFEGEVELTKKIVHKKQKEIDAQQYKMEPKEQNFKALYHSMKRRESEIVTSSKTISIRYLRVGKLFGVEDFLSPSQDRAFSYSAVVKSLDCKVLMFHRDSALQKLKIHDHTWKMLMVYRHNKVQIMKSEKRMNDVYEDIDKNLHQSDLKDRKRIKNQMKENVFVRNNLYDERDGLMDLIYAQFGTAKQIREHLYPSNKTQVTEEMVEKFIKKYSKWLETKIGKSEKIDKYINKDVIINLLNQEISKNKHKRNSADFSAPEELKSKKRPGTYSKTNMRHSRASKNVSETNNSLSTPSRGNLYTNSRIEKAFEQKRKSEIMPGIARMRTKSMKRETLFMPKTPYEGIIGNTGLMQPSKFTGYKEKGIKTCENSVLSSCNSKDQTQGFITKTNLIGLYKTPNHNLKRDKRLSSIFSSPQASTIASKMNPRALFKLKKMTRFAHL</sequence>
<comment type="caution">
    <text evidence="3">The sequence shown here is derived from an EMBL/GenBank/DDBJ whole genome shotgun (WGS) entry which is preliminary data.</text>
</comment>
<feature type="compositionally biased region" description="Polar residues" evidence="1">
    <location>
        <begin position="327"/>
        <end position="345"/>
    </location>
</feature>
<evidence type="ECO:0000256" key="1">
    <source>
        <dbReference type="SAM" id="MobiDB-lite"/>
    </source>
</evidence>
<organism evidence="3 4">
    <name type="scientific">Euplotes crassus</name>
    <dbReference type="NCBI Taxonomy" id="5936"/>
    <lineage>
        <taxon>Eukaryota</taxon>
        <taxon>Sar</taxon>
        <taxon>Alveolata</taxon>
        <taxon>Ciliophora</taxon>
        <taxon>Intramacronucleata</taxon>
        <taxon>Spirotrichea</taxon>
        <taxon>Hypotrichia</taxon>
        <taxon>Euplotida</taxon>
        <taxon>Euplotidae</taxon>
        <taxon>Moneuplotes</taxon>
    </lineage>
</organism>
<dbReference type="AlphaFoldDB" id="A0AAD1XBM7"/>
<dbReference type="InterPro" id="IPR018488">
    <property type="entry name" value="cNMP-bd_CS"/>
</dbReference>
<dbReference type="InterPro" id="IPR018490">
    <property type="entry name" value="cNMP-bd_dom_sf"/>
</dbReference>
<keyword evidence="4" id="KW-1185">Reference proteome</keyword>
<name>A0AAD1XBM7_EUPCR</name>
<dbReference type="SUPFAM" id="SSF51206">
    <property type="entry name" value="cAMP-binding domain-like"/>
    <property type="match status" value="1"/>
</dbReference>
<dbReference type="PROSITE" id="PS00888">
    <property type="entry name" value="CNMP_BINDING_1"/>
    <property type="match status" value="1"/>
</dbReference>
<evidence type="ECO:0000259" key="2">
    <source>
        <dbReference type="PROSITE" id="PS50042"/>
    </source>
</evidence>
<dbReference type="Gene3D" id="2.60.120.10">
    <property type="entry name" value="Jelly Rolls"/>
    <property type="match status" value="1"/>
</dbReference>
<accession>A0AAD1XBM7</accession>
<dbReference type="InterPro" id="IPR014710">
    <property type="entry name" value="RmlC-like_jellyroll"/>
</dbReference>
<reference evidence="3" key="1">
    <citation type="submission" date="2023-07" db="EMBL/GenBank/DDBJ databases">
        <authorList>
            <consortium name="AG Swart"/>
            <person name="Singh M."/>
            <person name="Singh A."/>
            <person name="Seah K."/>
            <person name="Emmerich C."/>
        </authorList>
    </citation>
    <scope>NUCLEOTIDE SEQUENCE</scope>
    <source>
        <strain evidence="3">DP1</strain>
    </source>
</reference>